<protein>
    <submittedName>
        <fullName evidence="1">Uncharacterized protein</fullName>
    </submittedName>
</protein>
<evidence type="ECO:0000313" key="2">
    <source>
        <dbReference type="Proteomes" id="UP000181790"/>
    </source>
</evidence>
<name>A0A1S2VEW6_9BACT</name>
<gene>
    <name evidence="1" type="ORF">BLX24_21100</name>
</gene>
<accession>A0A1S2VEW6</accession>
<dbReference type="RefSeq" id="WP_143092743.1">
    <property type="nucleotide sequence ID" value="NZ_MORL01000014.1"/>
</dbReference>
<reference evidence="1 2" key="1">
    <citation type="submission" date="2016-10" db="EMBL/GenBank/DDBJ databases">
        <title>Arsenicibacter rosenii gen. nov., sp. nov., an efficient arsenic-methylating bacterium isolated from an arsenic-contaminated paddy soil.</title>
        <authorList>
            <person name="Huang K."/>
        </authorList>
    </citation>
    <scope>NUCLEOTIDE SEQUENCE [LARGE SCALE GENOMIC DNA]</scope>
    <source>
        <strain evidence="1 2">SM-1</strain>
    </source>
</reference>
<dbReference type="EMBL" id="MORL01000014">
    <property type="protein sequence ID" value="OIN57252.1"/>
    <property type="molecule type" value="Genomic_DNA"/>
</dbReference>
<comment type="caution">
    <text evidence="1">The sequence shown here is derived from an EMBL/GenBank/DDBJ whole genome shotgun (WGS) entry which is preliminary data.</text>
</comment>
<dbReference type="Proteomes" id="UP000181790">
    <property type="component" value="Unassembled WGS sequence"/>
</dbReference>
<evidence type="ECO:0000313" key="1">
    <source>
        <dbReference type="EMBL" id="OIN57252.1"/>
    </source>
</evidence>
<organism evidence="1 2">
    <name type="scientific">Arsenicibacter rosenii</name>
    <dbReference type="NCBI Taxonomy" id="1750698"/>
    <lineage>
        <taxon>Bacteria</taxon>
        <taxon>Pseudomonadati</taxon>
        <taxon>Bacteroidota</taxon>
        <taxon>Cytophagia</taxon>
        <taxon>Cytophagales</taxon>
        <taxon>Spirosomataceae</taxon>
        <taxon>Arsenicibacter</taxon>
    </lineage>
</organism>
<sequence>MDYVYYTGNFPDTHLRQTFYLLTMDRNSFRFYAIGNNMYEAVRRGGTNDFFGAYQGVMPEFTNIENGYGVFGAYLRTKKDVVIP</sequence>
<keyword evidence="2" id="KW-1185">Reference proteome</keyword>
<proteinExistence type="predicted"/>
<dbReference type="OrthoDB" id="1115009at2"/>
<dbReference type="AlphaFoldDB" id="A0A1S2VEW6"/>